<keyword evidence="2" id="KW-0963">Cytoplasm</keyword>
<dbReference type="EMBL" id="CP013015">
    <property type="protein sequence ID" value="AMM40470.1"/>
    <property type="molecule type" value="Genomic_DNA"/>
</dbReference>
<dbReference type="InterPro" id="IPR036680">
    <property type="entry name" value="SPOR-like_sf"/>
</dbReference>
<organism evidence="6 7">
    <name type="scientific">Desulfofervidus auxilii</name>
    <dbReference type="NCBI Taxonomy" id="1621989"/>
    <lineage>
        <taxon>Bacteria</taxon>
        <taxon>Pseudomonadati</taxon>
        <taxon>Thermodesulfobacteriota</taxon>
        <taxon>Candidatus Desulfofervidia</taxon>
        <taxon>Candidatus Desulfofervidales</taxon>
        <taxon>Candidatus Desulfofervidaceae</taxon>
        <taxon>Candidatus Desulfofervidus</taxon>
    </lineage>
</organism>
<protein>
    <recommendedName>
        <fullName evidence="5">SPOR domain-containing protein</fullName>
    </recommendedName>
</protein>
<dbReference type="SUPFAM" id="SSF48452">
    <property type="entry name" value="TPR-like"/>
    <property type="match status" value="1"/>
</dbReference>
<dbReference type="Pfam" id="PF13424">
    <property type="entry name" value="TPR_12"/>
    <property type="match status" value="2"/>
</dbReference>
<dbReference type="Pfam" id="PF05036">
    <property type="entry name" value="SPOR"/>
    <property type="match status" value="1"/>
</dbReference>
<dbReference type="AlphaFoldDB" id="A0A7U4QJE8"/>
<keyword evidence="3" id="KW-0677">Repeat</keyword>
<evidence type="ECO:0000313" key="7">
    <source>
        <dbReference type="Proteomes" id="UP000070560"/>
    </source>
</evidence>
<dbReference type="GO" id="GO:0005938">
    <property type="term" value="C:cell cortex"/>
    <property type="evidence" value="ECO:0007669"/>
    <property type="project" value="TreeGrafter"/>
</dbReference>
<keyword evidence="4" id="KW-0802">TPR repeat</keyword>
<dbReference type="Gene3D" id="1.25.40.10">
    <property type="entry name" value="Tetratricopeptide repeat domain"/>
    <property type="match status" value="2"/>
</dbReference>
<feature type="domain" description="SPOR" evidence="5">
    <location>
        <begin position="295"/>
        <end position="376"/>
    </location>
</feature>
<name>A0A7U4QJE8_DESA2</name>
<dbReference type="GO" id="GO:0001965">
    <property type="term" value="F:G-protein alpha-subunit binding"/>
    <property type="evidence" value="ECO:0007669"/>
    <property type="project" value="TreeGrafter"/>
</dbReference>
<comment type="subcellular location">
    <subcellularLocation>
        <location evidence="1">Cytoplasm</location>
    </subcellularLocation>
</comment>
<dbReference type="SUPFAM" id="SSF110997">
    <property type="entry name" value="Sporulation related repeat"/>
    <property type="match status" value="1"/>
</dbReference>
<gene>
    <name evidence="6" type="ORF">HS1_000665</name>
</gene>
<dbReference type="InterPro" id="IPR007730">
    <property type="entry name" value="SPOR-like_dom"/>
</dbReference>
<dbReference type="Gene3D" id="3.30.70.1070">
    <property type="entry name" value="Sporulation related repeat"/>
    <property type="match status" value="1"/>
</dbReference>
<reference evidence="6 7" key="1">
    <citation type="submission" date="2015-10" db="EMBL/GenBank/DDBJ databases">
        <title>Candidatus Desulfofervidus auxilii, a hydrogenotrophic sulfate-reducing bacterium involved in the thermophilic anaerobic oxidation of methane.</title>
        <authorList>
            <person name="Krukenberg V."/>
            <person name="Richter M."/>
            <person name="Wegener G."/>
        </authorList>
    </citation>
    <scope>NUCLEOTIDE SEQUENCE [LARGE SCALE GENOMIC DNA]</scope>
    <source>
        <strain evidence="6 7">HS1</strain>
    </source>
</reference>
<sequence length="377" mass="42609">MKTAILLFLLLTITVTSVYGLSLTEEAMDSFRNEDYDAAIKTGLKAIKAEGGFDAHLITGAAYYKKGKPDKAIPYLEKAKTLAQTQEKFAAVYNFLGLSYCSVGKTDKALYYFSQQLKIARELGDKKAMASGLNNIAGVLRDKGELEKALGYYKESLQYVSTKDLVALGTIHNNIGNIYAVKKDYLKAIDYYKKAINYAQEGGYYLGVGPMKLNLGESYRKVKDYSNAQKELLKGLEMVQGAGIRIWEATGCLYLAKLYRDLGQYETTKNYALKARKIFKEIGMQDGFNQANLLLSSISPWAVYLETYKNKDAAYKRLQVLREKGYQVMIKEGRIPQRGTWYRIFIGGFKNKEDAYKKRDEVKKDFPGAWVGSLEYK</sequence>
<dbReference type="RefSeq" id="WP_066060895.1">
    <property type="nucleotide sequence ID" value="NZ_CP013015.1"/>
</dbReference>
<dbReference type="OrthoDB" id="5458866at2"/>
<dbReference type="PANTHER" id="PTHR45954">
    <property type="entry name" value="LD33695P"/>
    <property type="match status" value="1"/>
</dbReference>
<evidence type="ECO:0000256" key="4">
    <source>
        <dbReference type="PROSITE-ProRule" id="PRU00339"/>
    </source>
</evidence>
<evidence type="ECO:0000259" key="5">
    <source>
        <dbReference type="PROSITE" id="PS51724"/>
    </source>
</evidence>
<dbReference type="InterPro" id="IPR019734">
    <property type="entry name" value="TPR_rpt"/>
</dbReference>
<evidence type="ECO:0000256" key="1">
    <source>
        <dbReference type="ARBA" id="ARBA00004496"/>
    </source>
</evidence>
<dbReference type="PANTHER" id="PTHR45954:SF1">
    <property type="entry name" value="LD33695P"/>
    <property type="match status" value="1"/>
</dbReference>
<feature type="repeat" description="TPR" evidence="4">
    <location>
        <begin position="90"/>
        <end position="123"/>
    </location>
</feature>
<accession>A0A7U4QJE8</accession>
<evidence type="ECO:0000313" key="6">
    <source>
        <dbReference type="EMBL" id="AMM40470.1"/>
    </source>
</evidence>
<dbReference type="Pfam" id="PF13432">
    <property type="entry name" value="TPR_16"/>
    <property type="match status" value="1"/>
</dbReference>
<dbReference type="PROSITE" id="PS51724">
    <property type="entry name" value="SPOR"/>
    <property type="match status" value="1"/>
</dbReference>
<dbReference type="Proteomes" id="UP000070560">
    <property type="component" value="Chromosome"/>
</dbReference>
<dbReference type="GO" id="GO:0005092">
    <property type="term" value="F:GDP-dissociation inhibitor activity"/>
    <property type="evidence" value="ECO:0007669"/>
    <property type="project" value="TreeGrafter"/>
</dbReference>
<proteinExistence type="predicted"/>
<dbReference type="SMART" id="SM00028">
    <property type="entry name" value="TPR"/>
    <property type="match status" value="6"/>
</dbReference>
<feature type="repeat" description="TPR" evidence="4">
    <location>
        <begin position="169"/>
        <end position="202"/>
    </location>
</feature>
<evidence type="ECO:0000256" key="2">
    <source>
        <dbReference type="ARBA" id="ARBA00022490"/>
    </source>
</evidence>
<dbReference type="KEGG" id="daw:HS1_000665"/>
<dbReference type="GO" id="GO:0042834">
    <property type="term" value="F:peptidoglycan binding"/>
    <property type="evidence" value="ECO:0007669"/>
    <property type="project" value="InterPro"/>
</dbReference>
<dbReference type="InterPro" id="IPR052386">
    <property type="entry name" value="GPSM"/>
</dbReference>
<dbReference type="PROSITE" id="PS50005">
    <property type="entry name" value="TPR"/>
    <property type="match status" value="2"/>
</dbReference>
<dbReference type="InterPro" id="IPR011990">
    <property type="entry name" value="TPR-like_helical_dom_sf"/>
</dbReference>
<evidence type="ECO:0000256" key="3">
    <source>
        <dbReference type="ARBA" id="ARBA00022737"/>
    </source>
</evidence>
<keyword evidence="7" id="KW-1185">Reference proteome</keyword>